<reference evidence="2" key="1">
    <citation type="journal article" date="2021" name="Nat. Commun.">
        <title>Genomic analyses provide insights into spinach domestication and the genetic basis of agronomic traits.</title>
        <authorList>
            <person name="Cai X."/>
            <person name="Sun X."/>
            <person name="Xu C."/>
            <person name="Sun H."/>
            <person name="Wang X."/>
            <person name="Ge C."/>
            <person name="Zhang Z."/>
            <person name="Wang Q."/>
            <person name="Fei Z."/>
            <person name="Jiao C."/>
            <person name="Wang Q."/>
        </authorList>
    </citation>
    <scope>NUCLEOTIDE SEQUENCE [LARGE SCALE GENOMIC DNA]</scope>
    <source>
        <strain evidence="2">cv. Varoflay</strain>
    </source>
</reference>
<feature type="domain" description="Reverse transcriptase" evidence="1">
    <location>
        <begin position="315"/>
        <end position="558"/>
    </location>
</feature>
<proteinExistence type="predicted"/>
<protein>
    <recommendedName>
        <fullName evidence="1">Reverse transcriptase domain-containing protein</fullName>
    </recommendedName>
</protein>
<dbReference type="InterPro" id="IPR043502">
    <property type="entry name" value="DNA/RNA_pol_sf"/>
</dbReference>
<evidence type="ECO:0000313" key="3">
    <source>
        <dbReference type="RefSeq" id="XP_056695099.1"/>
    </source>
</evidence>
<dbReference type="InterPro" id="IPR052343">
    <property type="entry name" value="Retrotransposon-Effector_Assoc"/>
</dbReference>
<keyword evidence="2" id="KW-1185">Reference proteome</keyword>
<gene>
    <name evidence="3" type="primary">LOC110776979</name>
</gene>
<dbReference type="PANTHER" id="PTHR46890:SF43">
    <property type="entry name" value="NON-LTR RETROELEMENT REVERSE TRANSCRIPTASE"/>
    <property type="match status" value="1"/>
</dbReference>
<accession>A0ABM3RHL2</accession>
<dbReference type="RefSeq" id="XP_056695099.1">
    <property type="nucleotide sequence ID" value="XM_056839121.1"/>
</dbReference>
<dbReference type="PROSITE" id="PS50878">
    <property type="entry name" value="RT_POL"/>
    <property type="match status" value="1"/>
</dbReference>
<dbReference type="GeneID" id="110776979"/>
<dbReference type="SUPFAM" id="SSF56672">
    <property type="entry name" value="DNA/RNA polymerases"/>
    <property type="match status" value="1"/>
</dbReference>
<dbReference type="InterPro" id="IPR000477">
    <property type="entry name" value="RT_dom"/>
</dbReference>
<dbReference type="PANTHER" id="PTHR46890">
    <property type="entry name" value="NON-LTR RETROLELEMENT REVERSE TRANSCRIPTASE-LIKE PROTEIN-RELATED"/>
    <property type="match status" value="1"/>
</dbReference>
<name>A0ABM3RHL2_SPIOL</name>
<organism evidence="2 3">
    <name type="scientific">Spinacia oleracea</name>
    <name type="common">Spinach</name>
    <dbReference type="NCBI Taxonomy" id="3562"/>
    <lineage>
        <taxon>Eukaryota</taxon>
        <taxon>Viridiplantae</taxon>
        <taxon>Streptophyta</taxon>
        <taxon>Embryophyta</taxon>
        <taxon>Tracheophyta</taxon>
        <taxon>Spermatophyta</taxon>
        <taxon>Magnoliopsida</taxon>
        <taxon>eudicotyledons</taxon>
        <taxon>Gunneridae</taxon>
        <taxon>Pentapetalae</taxon>
        <taxon>Caryophyllales</taxon>
        <taxon>Chenopodiaceae</taxon>
        <taxon>Chenopodioideae</taxon>
        <taxon>Anserineae</taxon>
        <taxon>Spinacia</taxon>
    </lineage>
</organism>
<dbReference type="Proteomes" id="UP000813463">
    <property type="component" value="Chromosome 3"/>
</dbReference>
<sequence length="567" mass="64504">MSFFIVISLLLVICLVFIALSFMPSMIMGPWILCGDFNCGMAVDKRIGSPVRHADIVDINNCMHLCGMEDVKCVAEACFMPEGQFDHSPGLLTVYPGTSGGRKPFKYFTMCKSSPAFNDTIQEAWNAQISGNKMFLIVSKLKKVKVALKDLNKNGFSDVQAADLCAYHAMIVSQEVMHSNPNDQGLADKELEAILDYKIKHKAYLDFLSQKAKLAWIKAGDENTAHSHQSIKSRNIQNQVYIIHDMGRRWRDKPTDVSEENHKEILTAPYTVDEVKAALFSIPGVKAPGPDGFGSYFYKDAWHIVGEEIIVVVLDVLKHGKLLKEVNHTVVTLIPKTKLVSKECQLRQVLPDLILENQGGFVHGRYIVDNIMVVQDLVRHYGRTGVKPSCPMKIDLQKAYDTVDWQFLRETMEYLEFPVQFVSIVMECVTTPMFYLMINGSMHGFFKSHRGLRQGDPISPLLLVICMEYLSRTLHKMSDLSQFQFHPRYKDIRLTHLCFVDDLILCCKGEYPSIYLLLQAFNLFSNSSGLKANHQKSYIYCHGMSDSDVQRWWMLLVLSEVLYHLDI</sequence>
<dbReference type="CDD" id="cd01650">
    <property type="entry name" value="RT_nLTR_like"/>
    <property type="match status" value="1"/>
</dbReference>
<dbReference type="Pfam" id="PF00078">
    <property type="entry name" value="RVT_1"/>
    <property type="match status" value="1"/>
</dbReference>
<reference evidence="3" key="2">
    <citation type="submission" date="2025-08" db="UniProtKB">
        <authorList>
            <consortium name="RefSeq"/>
        </authorList>
    </citation>
    <scope>IDENTIFICATION</scope>
    <source>
        <tissue evidence="3">Leaf</tissue>
    </source>
</reference>
<evidence type="ECO:0000313" key="2">
    <source>
        <dbReference type="Proteomes" id="UP000813463"/>
    </source>
</evidence>
<evidence type="ECO:0000259" key="1">
    <source>
        <dbReference type="PROSITE" id="PS50878"/>
    </source>
</evidence>